<dbReference type="Proteomes" id="UP000305939">
    <property type="component" value="Unassembled WGS sequence"/>
</dbReference>
<evidence type="ECO:0000313" key="1">
    <source>
        <dbReference type="EMBL" id="THD67397.1"/>
    </source>
</evidence>
<dbReference type="PROSITE" id="PS51257">
    <property type="entry name" value="PROKAR_LIPOPROTEIN"/>
    <property type="match status" value="1"/>
</dbReference>
<proteinExistence type="predicted"/>
<dbReference type="OrthoDB" id="1491184at2"/>
<dbReference type="RefSeq" id="WP_136335603.1">
    <property type="nucleotide sequence ID" value="NZ_QXMP01000009.1"/>
</dbReference>
<accession>A0A4S3M039</accession>
<sequence>MNLRLLLLAGVCMLTTACRDQKNDTRKTTVNISSENHYDLPDSLSTRRIYFVLDLKQSVAESSWSDFGKNITEGTLVYFHGDRAEVFFPTPKVFKALENYEQYSDDYYVTTRADSIPYHMEVMISFDEEDASRFFYKNPVELYSSVEEIGKYIPSVESTEMWATMVLHEMFHHYQYNNENYREYAETEIGSLPFSIRDLVSLASEDEAFSAMIQQENDYLMQAISEDDIVVRDSLITTYLQQRQSRISEYSKEFPLLEKVENYYVIQEGSARYMEYKSMFILSDYAGKETPPVIVNDSLFKSYAEFQEIDLNDPAFSYLTYAAPSDYHYTIGFNIMRLLDALKVEYKSELLYHPEKGLHQYLEDYMNTL</sequence>
<comment type="caution">
    <text evidence="1">The sequence shown here is derived from an EMBL/GenBank/DDBJ whole genome shotgun (WGS) entry which is preliminary data.</text>
</comment>
<protein>
    <submittedName>
        <fullName evidence="1">Uncharacterized protein</fullName>
    </submittedName>
</protein>
<keyword evidence="2" id="KW-1185">Reference proteome</keyword>
<dbReference type="AlphaFoldDB" id="A0A4S3M039"/>
<name>A0A4S3M039_9FLAO</name>
<reference evidence="1 2" key="1">
    <citation type="submission" date="2019-04" db="EMBL/GenBank/DDBJ databases">
        <title>Draft genome sequence of Robertkochia marina CC-AMO-30D.</title>
        <authorList>
            <person name="Hameed A."/>
            <person name="Lin S.-Y."/>
            <person name="Shahina M."/>
            <person name="Lai W.-A."/>
            <person name="Young C.-C."/>
        </authorList>
    </citation>
    <scope>NUCLEOTIDE SEQUENCE [LARGE SCALE GENOMIC DNA]</scope>
    <source>
        <strain evidence="1 2">CC-AMO-30D</strain>
    </source>
</reference>
<evidence type="ECO:0000313" key="2">
    <source>
        <dbReference type="Proteomes" id="UP000305939"/>
    </source>
</evidence>
<dbReference type="EMBL" id="SSMC01000002">
    <property type="protein sequence ID" value="THD67397.1"/>
    <property type="molecule type" value="Genomic_DNA"/>
</dbReference>
<gene>
    <name evidence="1" type="ORF">E7Z59_06965</name>
</gene>
<organism evidence="1 2">
    <name type="scientific">Robertkochia marina</name>
    <dbReference type="NCBI Taxonomy" id="1227945"/>
    <lineage>
        <taxon>Bacteria</taxon>
        <taxon>Pseudomonadati</taxon>
        <taxon>Bacteroidota</taxon>
        <taxon>Flavobacteriia</taxon>
        <taxon>Flavobacteriales</taxon>
        <taxon>Flavobacteriaceae</taxon>
        <taxon>Robertkochia</taxon>
    </lineage>
</organism>